<gene>
    <name evidence="1" type="ORF">KC820_09570</name>
</gene>
<keyword evidence="2" id="KW-1185">Reference proteome</keyword>
<dbReference type="PROSITE" id="PS51257">
    <property type="entry name" value="PROKAR_LIPOPROTEIN"/>
    <property type="match status" value="1"/>
</dbReference>
<comment type="caution">
    <text evidence="1">The sequence shown here is derived from an EMBL/GenBank/DDBJ whole genome shotgun (WGS) entry which is preliminary data.</text>
</comment>
<dbReference type="EMBL" id="JAGSIE010000028">
    <property type="protein sequence ID" value="MBR7554398.1"/>
    <property type="molecule type" value="Genomic_DNA"/>
</dbReference>
<evidence type="ECO:0000313" key="1">
    <source>
        <dbReference type="EMBL" id="MBR7554398.1"/>
    </source>
</evidence>
<dbReference type="Proteomes" id="UP000675431">
    <property type="component" value="Unassembled WGS sequence"/>
</dbReference>
<evidence type="ECO:0000313" key="2">
    <source>
        <dbReference type="Proteomes" id="UP000675431"/>
    </source>
</evidence>
<sequence>MKKCAVLIGFIIFLGVMIGCSENKETFNDEYITFEVESNTIELTNQSGFDLDILSLEISYPLNEEKLNNSNAKREVVEFLEETKVKSNETKEISIPHNLKEGIEVVDLEIDLKGNIIEKNEKVPFNIGGSLSAIVSNP</sequence>
<evidence type="ECO:0008006" key="3">
    <source>
        <dbReference type="Google" id="ProtNLM"/>
    </source>
</evidence>
<reference evidence="1 2" key="1">
    <citation type="submission" date="2021-04" db="EMBL/GenBank/DDBJ databases">
        <title>Allobacillus sp. nov. SKP8-2 isolated from shrimp paste.</title>
        <authorList>
            <person name="Tanasupawat S."/>
            <person name="Yiamsombat S."/>
            <person name="Kanchanasin P."/>
            <person name="Kuncharoen N."/>
        </authorList>
    </citation>
    <scope>NUCLEOTIDE SEQUENCE [LARGE SCALE GENOMIC DNA]</scope>
    <source>
        <strain evidence="1 2">SKP8-2</strain>
    </source>
</reference>
<dbReference type="RefSeq" id="WP_212370544.1">
    <property type="nucleotide sequence ID" value="NZ_JAGSIE010000028.1"/>
</dbReference>
<organism evidence="1 2">
    <name type="scientific">Allobacillus saliphilus</name>
    <dbReference type="NCBI Taxonomy" id="2912308"/>
    <lineage>
        <taxon>Bacteria</taxon>
        <taxon>Bacillati</taxon>
        <taxon>Bacillota</taxon>
        <taxon>Bacilli</taxon>
        <taxon>Bacillales</taxon>
        <taxon>Bacillaceae</taxon>
        <taxon>Allobacillus</taxon>
    </lineage>
</organism>
<name>A0A941CUV3_9BACI</name>
<proteinExistence type="predicted"/>
<protein>
    <recommendedName>
        <fullName evidence="3">Lipoprotein</fullName>
    </recommendedName>
</protein>
<dbReference type="AlphaFoldDB" id="A0A941CUV3"/>
<accession>A0A941CUV3</accession>